<organism evidence="1 2">
    <name type="scientific">Botrimarina colliarenosi</name>
    <dbReference type="NCBI Taxonomy" id="2528001"/>
    <lineage>
        <taxon>Bacteria</taxon>
        <taxon>Pseudomonadati</taxon>
        <taxon>Planctomycetota</taxon>
        <taxon>Planctomycetia</taxon>
        <taxon>Pirellulales</taxon>
        <taxon>Lacipirellulaceae</taxon>
        <taxon>Botrimarina</taxon>
    </lineage>
</organism>
<sequence length="421" mass="45235">MIASSSRHPLLLLGLPLCLLLALASGCSGPSFEDQILALATPTGALASVDPQLPPLIKAVEQQRGLPLQLAGPTLESSDSNAAVSLTTIGAPRQRVELLTATATLLDPATEPLAREAFVKAYGPLVEQAAAAVDRPRCRFSVGHQFGFFATMSYLDDAALGVRLLLVRALDAGDKKETAAALADVLRALRLSHWLADVRRVEARVQAATLRAESLAVAAELLEAGVLRHYEAEQIYAALRDHVTDWPTDERMLLGERATIIHAYEAIRAGMLSRLVTLYERKQLQSTGRMDNLDNATPAEIDADEARYLRAMQRLINAAAAPYPERLESIAAAMDEINSVPTLFAATLFTEDLPSAIRTAAEDRGHVEAWAIALALAADLKPPPYRVSPVTGEPYQVEREANSVTVSHGEAPPVSLGVLLK</sequence>
<dbReference type="RefSeq" id="WP_146443365.1">
    <property type="nucleotide sequence ID" value="NZ_SJPR01000001.1"/>
</dbReference>
<comment type="caution">
    <text evidence="1">The sequence shown here is derived from an EMBL/GenBank/DDBJ whole genome shotgun (WGS) entry which is preliminary data.</text>
</comment>
<dbReference type="AlphaFoldDB" id="A0A5C6AJX7"/>
<evidence type="ECO:0000313" key="2">
    <source>
        <dbReference type="Proteomes" id="UP000317421"/>
    </source>
</evidence>
<dbReference type="OrthoDB" id="258636at2"/>
<reference evidence="1 2" key="1">
    <citation type="submission" date="2019-02" db="EMBL/GenBank/DDBJ databases">
        <title>Deep-cultivation of Planctomycetes and their phenomic and genomic characterization uncovers novel biology.</title>
        <authorList>
            <person name="Wiegand S."/>
            <person name="Jogler M."/>
            <person name="Boedeker C."/>
            <person name="Pinto D."/>
            <person name="Vollmers J."/>
            <person name="Rivas-Marin E."/>
            <person name="Kohn T."/>
            <person name="Peeters S.H."/>
            <person name="Heuer A."/>
            <person name="Rast P."/>
            <person name="Oberbeckmann S."/>
            <person name="Bunk B."/>
            <person name="Jeske O."/>
            <person name="Meyerdierks A."/>
            <person name="Storesund J.E."/>
            <person name="Kallscheuer N."/>
            <person name="Luecker S."/>
            <person name="Lage O.M."/>
            <person name="Pohl T."/>
            <person name="Merkel B.J."/>
            <person name="Hornburger P."/>
            <person name="Mueller R.-W."/>
            <person name="Bruemmer F."/>
            <person name="Labrenz M."/>
            <person name="Spormann A.M."/>
            <person name="Op Den Camp H."/>
            <person name="Overmann J."/>
            <person name="Amann R."/>
            <person name="Jetten M.S.M."/>
            <person name="Mascher T."/>
            <person name="Medema M.H."/>
            <person name="Devos D.P."/>
            <person name="Kaster A.-K."/>
            <person name="Ovreas L."/>
            <person name="Rohde M."/>
            <person name="Galperin M.Y."/>
            <person name="Jogler C."/>
        </authorList>
    </citation>
    <scope>NUCLEOTIDE SEQUENCE [LARGE SCALE GENOMIC DNA]</scope>
    <source>
        <strain evidence="1 2">Pla108</strain>
    </source>
</reference>
<protein>
    <submittedName>
        <fullName evidence="1">Uncharacterized protein</fullName>
    </submittedName>
</protein>
<dbReference type="Proteomes" id="UP000317421">
    <property type="component" value="Unassembled WGS sequence"/>
</dbReference>
<proteinExistence type="predicted"/>
<evidence type="ECO:0000313" key="1">
    <source>
        <dbReference type="EMBL" id="TWT99939.1"/>
    </source>
</evidence>
<keyword evidence="2" id="KW-1185">Reference proteome</keyword>
<dbReference type="PROSITE" id="PS51257">
    <property type="entry name" value="PROKAR_LIPOPROTEIN"/>
    <property type="match status" value="1"/>
</dbReference>
<dbReference type="EMBL" id="SJPR01000001">
    <property type="protein sequence ID" value="TWT99939.1"/>
    <property type="molecule type" value="Genomic_DNA"/>
</dbReference>
<name>A0A5C6AJX7_9BACT</name>
<accession>A0A5C6AJX7</accession>
<gene>
    <name evidence="1" type="ORF">Pla108_08830</name>
</gene>